<dbReference type="PANTHER" id="PTHR46401:SF2">
    <property type="entry name" value="GLYCOSYLTRANSFERASE WBBK-RELATED"/>
    <property type="match status" value="1"/>
</dbReference>
<reference evidence="4 5" key="1">
    <citation type="journal article" date="2007" name="Int. J. Syst. Evol. Microbiol.">
        <title>Halomonas saccharevitans sp. nov., Halomonas arcis sp. nov. and Halomonas subterranea sp. nov., halophilic bacteria isolated from hypersaline environments of China.</title>
        <authorList>
            <person name="Xu X.W."/>
            <person name="Wu Y.H."/>
            <person name="Zhou Z."/>
            <person name="Wang C.S."/>
            <person name="Zhou Y.G."/>
            <person name="Zhang H.B."/>
            <person name="Wang Y."/>
            <person name="Wu M."/>
        </authorList>
    </citation>
    <scope>NUCLEOTIDE SEQUENCE [LARGE SCALE GENOMIC DNA]</scope>
    <source>
        <strain evidence="4 5">TBZ3</strain>
    </source>
</reference>
<protein>
    <submittedName>
        <fullName evidence="4">Glycosyltransferase</fullName>
    </submittedName>
</protein>
<comment type="caution">
    <text evidence="4">The sequence shown here is derived from an EMBL/GenBank/DDBJ whole genome shotgun (WGS) entry which is preliminary data.</text>
</comment>
<feature type="domain" description="Glycosyl transferase family 1" evidence="2">
    <location>
        <begin position="222"/>
        <end position="367"/>
    </location>
</feature>
<keyword evidence="1 4" id="KW-0808">Transferase</keyword>
<proteinExistence type="predicted"/>
<evidence type="ECO:0000313" key="5">
    <source>
        <dbReference type="Proteomes" id="UP000306973"/>
    </source>
</evidence>
<accession>A0A5R8M8K6</accession>
<dbReference type="Pfam" id="PF13439">
    <property type="entry name" value="Glyco_transf_4"/>
    <property type="match status" value="1"/>
</dbReference>
<dbReference type="InterPro" id="IPR028098">
    <property type="entry name" value="Glyco_trans_4-like_N"/>
</dbReference>
<evidence type="ECO:0000259" key="3">
    <source>
        <dbReference type="Pfam" id="PF13439"/>
    </source>
</evidence>
<dbReference type="Proteomes" id="UP000306973">
    <property type="component" value="Unassembled WGS sequence"/>
</dbReference>
<dbReference type="EMBL" id="VBUI01000039">
    <property type="protein sequence ID" value="TLF45908.1"/>
    <property type="molecule type" value="Genomic_DNA"/>
</dbReference>
<dbReference type="InterPro" id="IPR001296">
    <property type="entry name" value="Glyco_trans_1"/>
</dbReference>
<evidence type="ECO:0000259" key="2">
    <source>
        <dbReference type="Pfam" id="PF00534"/>
    </source>
</evidence>
<evidence type="ECO:0000313" key="4">
    <source>
        <dbReference type="EMBL" id="TLF45908.1"/>
    </source>
</evidence>
<evidence type="ECO:0000256" key="1">
    <source>
        <dbReference type="ARBA" id="ARBA00022679"/>
    </source>
</evidence>
<dbReference type="SUPFAM" id="SSF53756">
    <property type="entry name" value="UDP-Glycosyltransferase/glycogen phosphorylase"/>
    <property type="match status" value="1"/>
</dbReference>
<dbReference type="OrthoDB" id="4611853at2"/>
<dbReference type="AlphaFoldDB" id="A0A5R8M8K6"/>
<dbReference type="RefSeq" id="WP_138182828.1">
    <property type="nucleotide sequence ID" value="NZ_VBUI01000039.1"/>
</dbReference>
<dbReference type="PANTHER" id="PTHR46401">
    <property type="entry name" value="GLYCOSYLTRANSFERASE WBBK-RELATED"/>
    <property type="match status" value="1"/>
</dbReference>
<keyword evidence="5" id="KW-1185">Reference proteome</keyword>
<dbReference type="GO" id="GO:0016757">
    <property type="term" value="F:glycosyltransferase activity"/>
    <property type="evidence" value="ECO:0007669"/>
    <property type="project" value="InterPro"/>
</dbReference>
<dbReference type="Pfam" id="PF00534">
    <property type="entry name" value="Glycos_transf_1"/>
    <property type="match status" value="1"/>
</dbReference>
<gene>
    <name evidence="4" type="ORF">FEI13_17700</name>
</gene>
<organism evidence="4 5">
    <name type="scientific">Halomonas urmiana</name>
    <dbReference type="NCBI Taxonomy" id="490901"/>
    <lineage>
        <taxon>Bacteria</taxon>
        <taxon>Pseudomonadati</taxon>
        <taxon>Pseudomonadota</taxon>
        <taxon>Gammaproteobacteria</taxon>
        <taxon>Oceanospirillales</taxon>
        <taxon>Halomonadaceae</taxon>
        <taxon>Halomonas</taxon>
    </lineage>
</organism>
<dbReference type="Gene3D" id="3.40.50.2000">
    <property type="entry name" value="Glycogen Phosphorylase B"/>
    <property type="match status" value="2"/>
</dbReference>
<dbReference type="GO" id="GO:0009103">
    <property type="term" value="P:lipopolysaccharide biosynthetic process"/>
    <property type="evidence" value="ECO:0007669"/>
    <property type="project" value="TreeGrafter"/>
</dbReference>
<feature type="domain" description="Glycosyltransferase subfamily 4-like N-terminal" evidence="3">
    <location>
        <begin position="47"/>
        <end position="213"/>
    </location>
</feature>
<sequence length="422" mass="47543">MRENKRGGCQPEYSNNQPIMPSHVNMKIYYVSPSFYPAIEYGGPIFSTLHTCRELIRKGVVLDIHSTNVSRKGRLEVQTSHPVELKNIGGQVWYHRETIANRISLSLLRHMPRSVKNSDLVHTQSIFSISTPASIIFAKVFGKPVVVSPRGSLGEWCVNQGSKLKKSWLNFFFKPFINNIYWHVTADSEKMDVLRFFPEVKNDKFLIVPNGVDRVIDNPVSREELESNLKINLPDKYVLSVGRVDKKKGFDFTIQSLTHLDESMHLVVAGEDYGEKDNLLGMVDDLGLKGRVHFVGQVEGPVKASLYFHAMIFMLNSRHENFGNVYLESLSYGTPIVASDNTPWGFIDEAGAGCCVSNEPELIADKASFLLGLVESGGAELADRCVEVASGFYWENIAENFVKEYDRIIKVENENHGNYSDI</sequence>
<name>A0A5R8M8K6_9GAMM</name>